<dbReference type="RefSeq" id="WP_113029296.1">
    <property type="nucleotide sequence ID" value="NZ_QMFB01000001.1"/>
</dbReference>
<evidence type="ECO:0000313" key="1">
    <source>
        <dbReference type="EMBL" id="RAV23185.1"/>
    </source>
</evidence>
<accession>A0A329MTA6</accession>
<sequence length="179" mass="21292">MPMPTEMEMSLLFERNNVLLDHFLSEHKEKLKRRLISEEELKASSDENFEDMIVEAFVNVYGVAVDWRDYDEDIVSQFGRVIPQEVDVENTEEGLNVSYDGENFVIKLSFSPKDRYITVRGFQSIVRERYELRLFESSYMSDTHVFMILPKETWADLDRRFPEKVLNVFRKIDDDLDFP</sequence>
<comment type="caution">
    <text evidence="1">The sequence shown here is derived from an EMBL/GenBank/DDBJ whole genome shotgun (WGS) entry which is preliminary data.</text>
</comment>
<keyword evidence="2" id="KW-1185">Reference proteome</keyword>
<reference evidence="1 2" key="1">
    <citation type="journal article" date="2009" name="Int. J. Syst. Evol. Microbiol.">
        <title>Paenibacillus contaminans sp. nov., isolated from a contaminated laboratory plate.</title>
        <authorList>
            <person name="Chou J.H."/>
            <person name="Lee J.H."/>
            <person name="Lin M.C."/>
            <person name="Chang P.S."/>
            <person name="Arun A.B."/>
            <person name="Young C.C."/>
            <person name="Chen W.M."/>
        </authorList>
    </citation>
    <scope>NUCLEOTIDE SEQUENCE [LARGE SCALE GENOMIC DNA]</scope>
    <source>
        <strain evidence="1 2">CKOBP-6</strain>
    </source>
</reference>
<dbReference type="EMBL" id="QMFB01000001">
    <property type="protein sequence ID" value="RAV23185.1"/>
    <property type="molecule type" value="Genomic_DNA"/>
</dbReference>
<dbReference type="OrthoDB" id="5194528at2"/>
<dbReference type="Proteomes" id="UP000250369">
    <property type="component" value="Unassembled WGS sequence"/>
</dbReference>
<gene>
    <name evidence="1" type="ORF">DQG23_03045</name>
</gene>
<organism evidence="1 2">
    <name type="scientific">Paenibacillus contaminans</name>
    <dbReference type="NCBI Taxonomy" id="450362"/>
    <lineage>
        <taxon>Bacteria</taxon>
        <taxon>Bacillati</taxon>
        <taxon>Bacillota</taxon>
        <taxon>Bacilli</taxon>
        <taxon>Bacillales</taxon>
        <taxon>Paenibacillaceae</taxon>
        <taxon>Paenibacillus</taxon>
    </lineage>
</organism>
<name>A0A329MTA6_9BACL</name>
<protein>
    <submittedName>
        <fullName evidence="1">Uncharacterized protein</fullName>
    </submittedName>
</protein>
<proteinExistence type="predicted"/>
<evidence type="ECO:0000313" key="2">
    <source>
        <dbReference type="Proteomes" id="UP000250369"/>
    </source>
</evidence>
<dbReference type="AlphaFoldDB" id="A0A329MTA6"/>